<gene>
    <name evidence="1" type="ORF">MBBTH_00120</name>
</gene>
<dbReference type="Proteomes" id="UP000251717">
    <property type="component" value="Unassembled WGS sequence"/>
</dbReference>
<accession>A0A315XQE4</accession>
<evidence type="ECO:0008006" key="3">
    <source>
        <dbReference type="Google" id="ProtNLM"/>
    </source>
</evidence>
<organism evidence="1 2">
    <name type="scientific">Methanobrevibacter thaueri</name>
    <dbReference type="NCBI Taxonomy" id="190975"/>
    <lineage>
        <taxon>Archaea</taxon>
        <taxon>Methanobacteriati</taxon>
        <taxon>Methanobacteriota</taxon>
        <taxon>Methanomada group</taxon>
        <taxon>Methanobacteria</taxon>
        <taxon>Methanobacteriales</taxon>
        <taxon>Methanobacteriaceae</taxon>
        <taxon>Methanobrevibacter</taxon>
    </lineage>
</organism>
<name>A0A315XQE4_9EURY</name>
<proteinExistence type="predicted"/>
<sequence>MPNQKTNTPNSILDVKQYIFCDSNGGLVLSDPRFVKIFKSCQKALKSFDLSFKKDVPYFKMSLARCPHCGTRHVVKYGFTKRTLVFKEIGKTNVKVQRYICKRCDKTFQTDLTSLVDKNSNFTNELKSESEHLISDYLGSLKNVCKSFKKFFGITVSHQTIENWLFVNENILEFDLGRCSGYYVFDVEWIKINGKWKYRHTLLDSISNCIVADAIYDTEDDTTVEKFLKESTANKNKIAITTDLDKKYASIIPKLGFKHQLCIFHTKKSLNKQLKTFKDKNRISDEEYQECHKQLKIIKDLFDLNDYNEFKNEVQSLIYRKDDFHPVIYKIIRKSITPRYKSFIYHLKDKRIEKTSNKIENAFQKTMPKSRKRTFKTKRGVLKRIYRRDLIWNDNRKKDFENQQSF</sequence>
<dbReference type="AlphaFoldDB" id="A0A315XQE4"/>
<evidence type="ECO:0000313" key="2">
    <source>
        <dbReference type="Proteomes" id="UP000251717"/>
    </source>
</evidence>
<evidence type="ECO:0000313" key="1">
    <source>
        <dbReference type="EMBL" id="PWB88390.1"/>
    </source>
</evidence>
<dbReference type="EMBL" id="MZGS01000004">
    <property type="protein sequence ID" value="PWB88390.1"/>
    <property type="molecule type" value="Genomic_DNA"/>
</dbReference>
<keyword evidence="2" id="KW-1185">Reference proteome</keyword>
<protein>
    <recommendedName>
        <fullName evidence="3">Transposase</fullName>
    </recommendedName>
</protein>
<reference evidence="1 2" key="1">
    <citation type="submission" date="2017-03" db="EMBL/GenBank/DDBJ databases">
        <title>Genome sequence of Methanobrevibacter thaueri.</title>
        <authorList>
            <person name="Poehlein A."/>
            <person name="Seedorf H."/>
            <person name="Daniel R."/>
        </authorList>
    </citation>
    <scope>NUCLEOTIDE SEQUENCE [LARGE SCALE GENOMIC DNA]</scope>
    <source>
        <strain evidence="1 2">DSM 11995</strain>
    </source>
</reference>
<dbReference type="RefSeq" id="WP_243409589.1">
    <property type="nucleotide sequence ID" value="NZ_MZGS01000004.1"/>
</dbReference>
<comment type="caution">
    <text evidence="1">The sequence shown here is derived from an EMBL/GenBank/DDBJ whole genome shotgun (WGS) entry which is preliminary data.</text>
</comment>